<evidence type="ECO:0000313" key="4">
    <source>
        <dbReference type="Proteomes" id="UP000501452"/>
    </source>
</evidence>
<dbReference type="NCBIfam" id="TIGR01361">
    <property type="entry name" value="DAHP_synth_Bsub"/>
    <property type="match status" value="1"/>
</dbReference>
<proteinExistence type="predicted"/>
<protein>
    <submittedName>
        <fullName evidence="3">3-deoxy-7-phosphoheptulonate synthase</fullName>
        <ecNumber evidence="3">2.5.1.54</ecNumber>
    </submittedName>
</protein>
<dbReference type="InterPro" id="IPR013785">
    <property type="entry name" value="Aldolase_TIM"/>
</dbReference>
<dbReference type="EC" id="2.5.1.54" evidence="3"/>
<dbReference type="AlphaFoldDB" id="A0A6G8QBC8"/>
<dbReference type="Gene3D" id="3.20.20.70">
    <property type="entry name" value="Aldolase class I"/>
    <property type="match status" value="1"/>
</dbReference>
<evidence type="ECO:0000313" key="3">
    <source>
        <dbReference type="EMBL" id="QIN83795.1"/>
    </source>
</evidence>
<dbReference type="PANTHER" id="PTHR43018:SF1">
    <property type="entry name" value="PROTEIN AROA(G)"/>
    <property type="match status" value="1"/>
</dbReference>
<dbReference type="NCBIfam" id="NF006421">
    <property type="entry name" value="PRK08673.1"/>
    <property type="match status" value="1"/>
</dbReference>
<name>A0A6G8QBC8_9ACTN</name>
<evidence type="ECO:0000256" key="1">
    <source>
        <dbReference type="ARBA" id="ARBA00022679"/>
    </source>
</evidence>
<dbReference type="KEGG" id="rub:GBA63_14985"/>
<dbReference type="Pfam" id="PF00793">
    <property type="entry name" value="DAHP_synth_1"/>
    <property type="match status" value="1"/>
</dbReference>
<dbReference type="RefSeq" id="WP_166177407.1">
    <property type="nucleotide sequence ID" value="NZ_CP045119.1"/>
</dbReference>
<dbReference type="Proteomes" id="UP000501452">
    <property type="component" value="Chromosome"/>
</dbReference>
<dbReference type="GO" id="GO:0009073">
    <property type="term" value="P:aromatic amino acid family biosynthetic process"/>
    <property type="evidence" value="ECO:0007669"/>
    <property type="project" value="InterPro"/>
</dbReference>
<evidence type="ECO:0000259" key="2">
    <source>
        <dbReference type="Pfam" id="PF00793"/>
    </source>
</evidence>
<dbReference type="InterPro" id="IPR006218">
    <property type="entry name" value="DAHP1/KDSA"/>
</dbReference>
<dbReference type="InterPro" id="IPR052899">
    <property type="entry name" value="Class-I_DAHP_synthase"/>
</dbReference>
<dbReference type="InterPro" id="IPR006268">
    <property type="entry name" value="DAHP_syn_2"/>
</dbReference>
<dbReference type="NCBIfam" id="NF009239">
    <property type="entry name" value="PRK12595.1"/>
    <property type="match status" value="1"/>
</dbReference>
<dbReference type="GO" id="GO:0016832">
    <property type="term" value="F:aldehyde-lyase activity"/>
    <property type="evidence" value="ECO:0007669"/>
    <property type="project" value="InterPro"/>
</dbReference>
<reference evidence="3 4" key="1">
    <citation type="submission" date="2019-10" db="EMBL/GenBank/DDBJ databases">
        <title>Rubrobacter sp nov SCSIO 52090 isolated from a deep-sea sediment in the South China Sea.</title>
        <authorList>
            <person name="Chen R.W."/>
        </authorList>
    </citation>
    <scope>NUCLEOTIDE SEQUENCE [LARGE SCALE GENOMIC DNA]</scope>
    <source>
        <strain evidence="3 4">SCSIO 52909</strain>
    </source>
</reference>
<feature type="domain" description="DAHP synthetase I/KDSA" evidence="2">
    <location>
        <begin position="21"/>
        <end position="251"/>
    </location>
</feature>
<sequence>MDVSQTVKTDVKTQNGMIRPNTFRVIAGPCTVESYDQFVASAKAVKEAGFEYVRGGAFKPRTSPYSFQGLGEEGLKIMSEVAGELGLKVVTEVMDPYDIELVMEHAQVLQIGARNMANFSLLKRIGAAIAGTDHGVLLKRGLSATVQEWILAAEYVTAEGGDNVVLCERGIRTFETATRFTLDLSAVIVAKRLTDLPVIVDPSHAAGRRDLVVPLSKASVAAEADGLMVESHHDPQEALCDGEQALPVEALLGLKEELSPFAGAMGREVI</sequence>
<keyword evidence="1 3" id="KW-0808">Transferase</keyword>
<dbReference type="PANTHER" id="PTHR43018">
    <property type="entry name" value="PHOSPHO-2-DEHYDRO-3-DEOXYHEPTONATE ALDOLASE"/>
    <property type="match status" value="1"/>
</dbReference>
<keyword evidence="4" id="KW-1185">Reference proteome</keyword>
<dbReference type="SUPFAM" id="SSF51569">
    <property type="entry name" value="Aldolase"/>
    <property type="match status" value="1"/>
</dbReference>
<organism evidence="3 4">
    <name type="scientific">Rubrobacter tropicus</name>
    <dbReference type="NCBI Taxonomy" id="2653851"/>
    <lineage>
        <taxon>Bacteria</taxon>
        <taxon>Bacillati</taxon>
        <taxon>Actinomycetota</taxon>
        <taxon>Rubrobacteria</taxon>
        <taxon>Rubrobacterales</taxon>
        <taxon>Rubrobacteraceae</taxon>
        <taxon>Rubrobacter</taxon>
    </lineage>
</organism>
<accession>A0A6G8QBC8</accession>
<dbReference type="EMBL" id="CP045119">
    <property type="protein sequence ID" value="QIN83795.1"/>
    <property type="molecule type" value="Genomic_DNA"/>
</dbReference>
<dbReference type="GO" id="GO:0003849">
    <property type="term" value="F:3-deoxy-7-phosphoheptulonate synthase activity"/>
    <property type="evidence" value="ECO:0007669"/>
    <property type="project" value="UniProtKB-EC"/>
</dbReference>
<gene>
    <name evidence="3" type="primary">aroF</name>
    <name evidence="3" type="ORF">GBA63_14985</name>
</gene>